<proteinExistence type="predicted"/>
<sequence>MNTDENATGTPDRALLQPAFSVHPGHARGLSKNAGRAYLGDVDILSGGIPQSGQNTVHSAATLAFTDGSAQRSVQDLLGRAGLPAGQRDTPVFAERLRPAFQQAHPRA</sequence>
<dbReference type="EMBL" id="BJWH01000014">
    <property type="protein sequence ID" value="GEL99129.1"/>
    <property type="molecule type" value="Genomic_DNA"/>
</dbReference>
<accession>A0A511JMH9</accession>
<keyword evidence="2" id="KW-1185">Reference proteome</keyword>
<dbReference type="AlphaFoldDB" id="A0A511JMH9"/>
<dbReference type="OrthoDB" id="9801717at2"/>
<evidence type="ECO:0000313" key="2">
    <source>
        <dbReference type="Proteomes" id="UP000321049"/>
    </source>
</evidence>
<evidence type="ECO:0000313" key="1">
    <source>
        <dbReference type="EMBL" id="GEL99129.1"/>
    </source>
</evidence>
<comment type="caution">
    <text evidence="1">The sequence shown here is derived from an EMBL/GenBank/DDBJ whole genome shotgun (WGS) entry which is preliminary data.</text>
</comment>
<name>A0A511JMH9_9CELL</name>
<dbReference type="RefSeq" id="WP_146846800.1">
    <property type="nucleotide sequence ID" value="NZ_BJWH01000014.1"/>
</dbReference>
<gene>
    <name evidence="1" type="ORF">CTE05_26760</name>
</gene>
<dbReference type="Proteomes" id="UP000321049">
    <property type="component" value="Unassembled WGS sequence"/>
</dbReference>
<protein>
    <submittedName>
        <fullName evidence="1">Uncharacterized protein</fullName>
    </submittedName>
</protein>
<reference evidence="1 2" key="1">
    <citation type="submission" date="2019-07" db="EMBL/GenBank/DDBJ databases">
        <title>Whole genome shotgun sequence of Cellulomonas terrae NBRC 100819.</title>
        <authorList>
            <person name="Hosoyama A."/>
            <person name="Uohara A."/>
            <person name="Ohji S."/>
            <person name="Ichikawa N."/>
        </authorList>
    </citation>
    <scope>NUCLEOTIDE SEQUENCE [LARGE SCALE GENOMIC DNA]</scope>
    <source>
        <strain evidence="1 2">NBRC 100819</strain>
    </source>
</reference>
<organism evidence="1 2">
    <name type="scientific">Cellulomonas terrae</name>
    <dbReference type="NCBI Taxonomy" id="311234"/>
    <lineage>
        <taxon>Bacteria</taxon>
        <taxon>Bacillati</taxon>
        <taxon>Actinomycetota</taxon>
        <taxon>Actinomycetes</taxon>
        <taxon>Micrococcales</taxon>
        <taxon>Cellulomonadaceae</taxon>
        <taxon>Cellulomonas</taxon>
    </lineage>
</organism>